<dbReference type="FunFam" id="2.60.120.920:FF:000004">
    <property type="entry name" value="Butyrophilin subfamily 1 member A1"/>
    <property type="match status" value="1"/>
</dbReference>
<evidence type="ECO:0000313" key="9">
    <source>
        <dbReference type="Proteomes" id="UP000694580"/>
    </source>
</evidence>
<dbReference type="SMART" id="SM00589">
    <property type="entry name" value="PRY"/>
    <property type="match status" value="1"/>
</dbReference>
<keyword evidence="3" id="KW-0862">Zinc</keyword>
<dbReference type="PROSITE" id="PS50188">
    <property type="entry name" value="B302_SPRY"/>
    <property type="match status" value="1"/>
</dbReference>
<protein>
    <recommendedName>
        <fullName evidence="10">Zinc-binding protein A33-like</fullName>
    </recommendedName>
</protein>
<dbReference type="AlphaFoldDB" id="A0AAY4BRK4"/>
<proteinExistence type="predicted"/>
<evidence type="ECO:0000256" key="3">
    <source>
        <dbReference type="ARBA" id="ARBA00022833"/>
    </source>
</evidence>
<evidence type="ECO:0000256" key="4">
    <source>
        <dbReference type="PROSITE-ProRule" id="PRU00024"/>
    </source>
</evidence>
<dbReference type="InterPro" id="IPR050143">
    <property type="entry name" value="TRIM/RBCC"/>
</dbReference>
<keyword evidence="1" id="KW-0479">Metal-binding</keyword>
<keyword evidence="2 4" id="KW-0863">Zinc-finger</keyword>
<dbReference type="Pfam" id="PF13445">
    <property type="entry name" value="zf-RING_UBOX"/>
    <property type="match status" value="1"/>
</dbReference>
<dbReference type="PRINTS" id="PR01407">
    <property type="entry name" value="BUTYPHLNCDUF"/>
</dbReference>
<dbReference type="PROSITE" id="PS00518">
    <property type="entry name" value="ZF_RING_1"/>
    <property type="match status" value="1"/>
</dbReference>
<dbReference type="InterPro" id="IPR027370">
    <property type="entry name" value="Znf-RING_euk"/>
</dbReference>
<dbReference type="SMART" id="SM00449">
    <property type="entry name" value="SPRY"/>
    <property type="match status" value="1"/>
</dbReference>
<dbReference type="InterPro" id="IPR043136">
    <property type="entry name" value="B30.2/SPRY_sf"/>
</dbReference>
<dbReference type="Gene3D" id="3.30.160.60">
    <property type="entry name" value="Classic Zinc Finger"/>
    <property type="match status" value="1"/>
</dbReference>
<dbReference type="GeneTree" id="ENSGT00970000193390"/>
<dbReference type="GO" id="GO:0008270">
    <property type="term" value="F:zinc ion binding"/>
    <property type="evidence" value="ECO:0007669"/>
    <property type="project" value="UniProtKB-KW"/>
</dbReference>
<feature type="domain" description="B box-type" evidence="6">
    <location>
        <begin position="86"/>
        <end position="127"/>
    </location>
</feature>
<dbReference type="PROSITE" id="PS50119">
    <property type="entry name" value="ZF_BBOX"/>
    <property type="match status" value="1"/>
</dbReference>
<dbReference type="Pfam" id="PF13765">
    <property type="entry name" value="PRY"/>
    <property type="match status" value="1"/>
</dbReference>
<dbReference type="SUPFAM" id="SSF49899">
    <property type="entry name" value="Concanavalin A-like lectins/glucanases"/>
    <property type="match status" value="1"/>
</dbReference>
<organism evidence="8 9">
    <name type="scientific">Denticeps clupeoides</name>
    <name type="common">denticle herring</name>
    <dbReference type="NCBI Taxonomy" id="299321"/>
    <lineage>
        <taxon>Eukaryota</taxon>
        <taxon>Metazoa</taxon>
        <taxon>Chordata</taxon>
        <taxon>Craniata</taxon>
        <taxon>Vertebrata</taxon>
        <taxon>Euteleostomi</taxon>
        <taxon>Actinopterygii</taxon>
        <taxon>Neopterygii</taxon>
        <taxon>Teleostei</taxon>
        <taxon>Clupei</taxon>
        <taxon>Clupeiformes</taxon>
        <taxon>Denticipitoidei</taxon>
        <taxon>Denticipitidae</taxon>
        <taxon>Denticeps</taxon>
    </lineage>
</organism>
<reference evidence="8 9" key="1">
    <citation type="submission" date="2020-06" db="EMBL/GenBank/DDBJ databases">
        <authorList>
            <consortium name="Wellcome Sanger Institute Data Sharing"/>
        </authorList>
    </citation>
    <scope>NUCLEOTIDE SEQUENCE [LARGE SCALE GENOMIC DNA]</scope>
</reference>
<reference evidence="8" key="3">
    <citation type="submission" date="2025-09" db="UniProtKB">
        <authorList>
            <consortium name="Ensembl"/>
        </authorList>
    </citation>
    <scope>IDENTIFICATION</scope>
</reference>
<evidence type="ECO:0000256" key="1">
    <source>
        <dbReference type="ARBA" id="ARBA00022723"/>
    </source>
</evidence>
<dbReference type="InterPro" id="IPR003879">
    <property type="entry name" value="Butyrophylin_SPRY"/>
</dbReference>
<dbReference type="InterPro" id="IPR013320">
    <property type="entry name" value="ConA-like_dom_sf"/>
</dbReference>
<evidence type="ECO:0000256" key="2">
    <source>
        <dbReference type="ARBA" id="ARBA00022771"/>
    </source>
</evidence>
<reference evidence="8" key="2">
    <citation type="submission" date="2025-08" db="UniProtKB">
        <authorList>
            <consortium name="Ensembl"/>
        </authorList>
    </citation>
    <scope>IDENTIFICATION</scope>
</reference>
<dbReference type="PANTHER" id="PTHR24103">
    <property type="entry name" value="E3 UBIQUITIN-PROTEIN LIGASE TRIM"/>
    <property type="match status" value="1"/>
</dbReference>
<dbReference type="CDD" id="cd12893">
    <property type="entry name" value="SPRY_PRY_TRIM35"/>
    <property type="match status" value="1"/>
</dbReference>
<evidence type="ECO:0008006" key="10">
    <source>
        <dbReference type="Google" id="ProtNLM"/>
    </source>
</evidence>
<feature type="domain" description="RING-type" evidence="5">
    <location>
        <begin position="14"/>
        <end position="54"/>
    </location>
</feature>
<dbReference type="Ensembl" id="ENSDCDT00010027296.1">
    <property type="protein sequence ID" value="ENSDCDP00010022806.1"/>
    <property type="gene ID" value="ENSDCDG00010013525.1"/>
</dbReference>
<dbReference type="Gene3D" id="2.60.120.920">
    <property type="match status" value="1"/>
</dbReference>
<dbReference type="Proteomes" id="UP000694580">
    <property type="component" value="Chromosome 7"/>
</dbReference>
<feature type="domain" description="B30.2/SPRY" evidence="7">
    <location>
        <begin position="274"/>
        <end position="468"/>
    </location>
</feature>
<dbReference type="InterPro" id="IPR017907">
    <property type="entry name" value="Znf_RING_CS"/>
</dbReference>
<name>A0AAY4BRK4_9TELE</name>
<dbReference type="Pfam" id="PF00643">
    <property type="entry name" value="zf-B_box"/>
    <property type="match status" value="1"/>
</dbReference>
<dbReference type="SUPFAM" id="SSF57850">
    <property type="entry name" value="RING/U-box"/>
    <property type="match status" value="1"/>
</dbReference>
<dbReference type="InterPro" id="IPR003877">
    <property type="entry name" value="SPRY_dom"/>
</dbReference>
<dbReference type="InterPro" id="IPR001841">
    <property type="entry name" value="Znf_RING"/>
</dbReference>
<dbReference type="SMART" id="SM00336">
    <property type="entry name" value="BBOX"/>
    <property type="match status" value="1"/>
</dbReference>
<dbReference type="PROSITE" id="PS50089">
    <property type="entry name" value="ZF_RING_2"/>
    <property type="match status" value="1"/>
</dbReference>
<dbReference type="SMART" id="SM00184">
    <property type="entry name" value="RING"/>
    <property type="match status" value="1"/>
</dbReference>
<dbReference type="RefSeq" id="XP_028842259.1">
    <property type="nucleotide sequence ID" value="XM_028986426.1"/>
</dbReference>
<dbReference type="InterPro" id="IPR006574">
    <property type="entry name" value="PRY"/>
</dbReference>
<keyword evidence="9" id="KW-1185">Reference proteome</keyword>
<dbReference type="InterPro" id="IPR013083">
    <property type="entry name" value="Znf_RING/FYVE/PHD"/>
</dbReference>
<evidence type="ECO:0000313" key="8">
    <source>
        <dbReference type="Ensembl" id="ENSDCDP00010022806.1"/>
    </source>
</evidence>
<accession>A0AAY4BRK4</accession>
<dbReference type="InterPro" id="IPR000315">
    <property type="entry name" value="Znf_B-box"/>
</dbReference>
<evidence type="ECO:0000259" key="7">
    <source>
        <dbReference type="PROSITE" id="PS50188"/>
    </source>
</evidence>
<evidence type="ECO:0000259" key="6">
    <source>
        <dbReference type="PROSITE" id="PS50119"/>
    </source>
</evidence>
<gene>
    <name evidence="8" type="primary">LOC114794097</name>
</gene>
<dbReference type="InterPro" id="IPR001870">
    <property type="entry name" value="B30.2/SPRY"/>
</dbReference>
<evidence type="ECO:0000259" key="5">
    <source>
        <dbReference type="PROSITE" id="PS50089"/>
    </source>
</evidence>
<dbReference type="Gene3D" id="3.30.40.10">
    <property type="entry name" value="Zinc/RING finger domain, C3HC4 (zinc finger)"/>
    <property type="match status" value="1"/>
</dbReference>
<dbReference type="SUPFAM" id="SSF57845">
    <property type="entry name" value="B-box zinc-binding domain"/>
    <property type="match status" value="1"/>
</dbReference>
<dbReference type="GeneID" id="114794097"/>
<sequence length="469" mass="52826">MSSSLSLPEEDLCCPVCCDVFRDPVLLLCSHSFCKGCLQRFWATSVSRDCPVCRRRSSKRNPPTNLALKNLCEAFVQKRSQRARAEPIQLCLQHGEKLKLFCQEDNQPICVVCQTSKTHRGHDCAPLEETATDCRAELSTALKTLQDELGDLSHIKSTLNAALEHIKGQASTVGGRMKDEFLKLHEFLIKEENARLSALKTEEAEKMQGVLQTAMDVTARINSLSETIKTMDLHMAANDLTVVRNFKALMERAERSQPQPETPPGLLIDEAKHLGNLTFRVWEKMQDEVPCFPVTLDPNTAHPCLTLSDNLTALHYSSFTHSLPSSPQRFRMSAEVLGSTGFNSGTHHWDVEVEGNNDWILGVAYGSVKRNEEISARPENGFWTMCLRDGVFRAMTSPPTALEVHGKPQRIRVKLDWERGEVSFSDPTEVTILFTFTHTFVEDIFPYFYTQNEDPLRIVPTIVSTTWNA</sequence>
<dbReference type="Pfam" id="PF00622">
    <property type="entry name" value="SPRY"/>
    <property type="match status" value="1"/>
</dbReference>